<reference evidence="1" key="1">
    <citation type="journal article" date="2021" name="Proc. Natl. Acad. Sci. U.S.A.">
        <title>A Catalog of Tens of Thousands of Viruses from Human Metagenomes Reveals Hidden Associations with Chronic Diseases.</title>
        <authorList>
            <person name="Tisza M.J."/>
            <person name="Buck C.B."/>
        </authorList>
    </citation>
    <scope>NUCLEOTIDE SEQUENCE</scope>
    <source>
        <strain evidence="1">Ctu1h4</strain>
    </source>
</reference>
<name>A0A8S5MWF4_9CAUD</name>
<proteinExistence type="predicted"/>
<protein>
    <submittedName>
        <fullName evidence="1">Uncharacterized protein</fullName>
    </submittedName>
</protein>
<accession>A0A8S5MWF4</accession>
<sequence length="152" mass="16706">MPPTVWAWVGLGWLGMGFEPRFWLHWRQVTRALSMVSRPPCAAGTTWSGSGLRGWSVVPQASGCPQSGQCVWPFACARWRTRTRQRLWRAVPVREVPGLGVMRVSVARRAYLVWPRCACLVVCAGPGGGVNVSSRLAVCLCYSVDSTFVGVL</sequence>
<dbReference type="EMBL" id="BK015001">
    <property type="protein sequence ID" value="DAD86540.1"/>
    <property type="molecule type" value="Genomic_DNA"/>
</dbReference>
<evidence type="ECO:0000313" key="1">
    <source>
        <dbReference type="EMBL" id="DAD86540.1"/>
    </source>
</evidence>
<organism evidence="1">
    <name type="scientific">Siphoviridae sp. ctu1h4</name>
    <dbReference type="NCBI Taxonomy" id="2826499"/>
    <lineage>
        <taxon>Viruses</taxon>
        <taxon>Duplodnaviria</taxon>
        <taxon>Heunggongvirae</taxon>
        <taxon>Uroviricota</taxon>
        <taxon>Caudoviricetes</taxon>
    </lineage>
</organism>